<dbReference type="PANTHER" id="PTHR15044:SF0">
    <property type="entry name" value="PRO-FMRFAMIDE-RELATED NEUROPEPTIDE FF"/>
    <property type="match status" value="1"/>
</dbReference>
<keyword evidence="3" id="KW-0527">Neuropeptide</keyword>
<sequence>MHLIKSITPGLGAGGRTLTAGSPGGTVGRDPRRLLMSPAFPFACSRFPLRCCEAGGGVTAGIRGRGGCRRVDGSMDSRQAAVLLVLLLLIDPSYAEGPGGRQEDQLSQPLAQEEDSGPHLPQDAQSPGSLLRSLLQAMERPGRSQAFLFQPQRFGRNTRGSWSNERLSPRAGEGLHSQFWSLAVPQRFGKK</sequence>
<feature type="region of interest" description="Disordered" evidence="1">
    <location>
        <begin position="97"/>
        <end position="127"/>
    </location>
</feature>
<reference evidence="3" key="1">
    <citation type="submission" date="2025-08" db="UniProtKB">
        <authorList>
            <consortium name="RefSeq"/>
        </authorList>
    </citation>
    <scope>IDENTIFICATION</scope>
    <source>
        <tissue evidence="3">Blood</tissue>
    </source>
</reference>
<dbReference type="GO" id="GO:0001664">
    <property type="term" value="F:G protein-coupled receptor binding"/>
    <property type="evidence" value="ECO:0007669"/>
    <property type="project" value="TreeGrafter"/>
</dbReference>
<dbReference type="GeneID" id="116560929"/>
<dbReference type="GO" id="GO:0005615">
    <property type="term" value="C:extracellular space"/>
    <property type="evidence" value="ECO:0007669"/>
    <property type="project" value="TreeGrafter"/>
</dbReference>
<dbReference type="GO" id="GO:0030425">
    <property type="term" value="C:dendrite"/>
    <property type="evidence" value="ECO:0007669"/>
    <property type="project" value="TreeGrafter"/>
</dbReference>
<dbReference type="GO" id="GO:0060079">
    <property type="term" value="P:excitatory postsynaptic potential"/>
    <property type="evidence" value="ECO:0007669"/>
    <property type="project" value="TreeGrafter"/>
</dbReference>
<dbReference type="PRINTS" id="PR01682">
    <property type="entry name" value="FMRFAMIDEPEP"/>
</dbReference>
<evidence type="ECO:0000256" key="1">
    <source>
        <dbReference type="SAM" id="MobiDB-lite"/>
    </source>
</evidence>
<gene>
    <name evidence="3" type="primary">NPFF</name>
</gene>
<dbReference type="GO" id="GO:0043204">
    <property type="term" value="C:perikaryon"/>
    <property type="evidence" value="ECO:0007669"/>
    <property type="project" value="TreeGrafter"/>
</dbReference>
<dbReference type="Proteomes" id="UP000504640">
    <property type="component" value="Unplaced"/>
</dbReference>
<dbReference type="Pfam" id="PF15085">
    <property type="entry name" value="NPFF"/>
    <property type="match status" value="1"/>
</dbReference>
<feature type="region of interest" description="Disordered" evidence="1">
    <location>
        <begin position="7"/>
        <end position="30"/>
    </location>
</feature>
<dbReference type="GO" id="GO:0007218">
    <property type="term" value="P:neuropeptide signaling pathway"/>
    <property type="evidence" value="ECO:0007669"/>
    <property type="project" value="UniProtKB-KW"/>
</dbReference>
<evidence type="ECO:0000313" key="2">
    <source>
        <dbReference type="Proteomes" id="UP000504640"/>
    </source>
</evidence>
<name>A0A6J3J0V3_SAPAP</name>
<dbReference type="GO" id="GO:0005184">
    <property type="term" value="F:neuropeptide hormone activity"/>
    <property type="evidence" value="ECO:0007669"/>
    <property type="project" value="InterPro"/>
</dbReference>
<dbReference type="RefSeq" id="XP_032148456.1">
    <property type="nucleotide sequence ID" value="XM_032292565.1"/>
</dbReference>
<dbReference type="InterPro" id="IPR008065">
    <property type="entry name" value="NPFF"/>
</dbReference>
<proteinExistence type="predicted"/>
<dbReference type="CTD" id="8620"/>
<dbReference type="GO" id="GO:0098794">
    <property type="term" value="C:postsynapse"/>
    <property type="evidence" value="ECO:0007669"/>
    <property type="project" value="GOC"/>
</dbReference>
<dbReference type="AlphaFoldDB" id="A0A6J3J0V3"/>
<protein>
    <submittedName>
        <fullName evidence="3">Pro-FMRFamide-related neuropeptide FF isoform X1</fullName>
    </submittedName>
</protein>
<accession>A0A6J3J0V3</accession>
<keyword evidence="2" id="KW-1185">Reference proteome</keyword>
<dbReference type="PANTHER" id="PTHR15044">
    <property type="entry name" value="NEUROPEPTIDE FF"/>
    <property type="match status" value="1"/>
</dbReference>
<organism evidence="2 3">
    <name type="scientific">Sapajus apella</name>
    <name type="common">Brown-capped capuchin</name>
    <name type="synonym">Cebus apella</name>
    <dbReference type="NCBI Taxonomy" id="9515"/>
    <lineage>
        <taxon>Eukaryota</taxon>
        <taxon>Metazoa</taxon>
        <taxon>Chordata</taxon>
        <taxon>Craniata</taxon>
        <taxon>Vertebrata</taxon>
        <taxon>Euteleostomi</taxon>
        <taxon>Mammalia</taxon>
        <taxon>Eutheria</taxon>
        <taxon>Euarchontoglires</taxon>
        <taxon>Primates</taxon>
        <taxon>Haplorrhini</taxon>
        <taxon>Platyrrhini</taxon>
        <taxon>Cebidae</taxon>
        <taxon>Cebinae</taxon>
        <taxon>Sapajus</taxon>
    </lineage>
</organism>
<evidence type="ECO:0000313" key="3">
    <source>
        <dbReference type="RefSeq" id="XP_032148456.1"/>
    </source>
</evidence>
<dbReference type="GO" id="GO:0043679">
    <property type="term" value="C:axon terminus"/>
    <property type="evidence" value="ECO:0007669"/>
    <property type="project" value="TreeGrafter"/>
</dbReference>